<dbReference type="EMBL" id="BSXT01002916">
    <property type="protein sequence ID" value="GMF51523.1"/>
    <property type="molecule type" value="Genomic_DNA"/>
</dbReference>
<proteinExistence type="predicted"/>
<sequence>MAYGLFLSGSKLVTVFDFGGGTLDVSLMSIQDGRFEVLGIGGDTNLGGEDINNVLVDHLLELLYKHHDVVKAQVAGLDMVRLRREVEKAKIQLSQEEHADIEVDDIAGVKKFTYTLMRRKFEQLCDPIWKKYVQMPSNVVLLSISIDNLVYTGVFGSFPVC</sequence>
<dbReference type="Gene3D" id="3.90.640.10">
    <property type="entry name" value="Actin, Chain A, domain 4"/>
    <property type="match status" value="1"/>
</dbReference>
<accession>A0A9W6Y011</accession>
<protein>
    <submittedName>
        <fullName evidence="3">Unnamed protein product</fullName>
    </submittedName>
</protein>
<keyword evidence="2" id="KW-0067">ATP-binding</keyword>
<evidence type="ECO:0000256" key="2">
    <source>
        <dbReference type="ARBA" id="ARBA00022840"/>
    </source>
</evidence>
<gene>
    <name evidence="3" type="ORF">Pfra01_002084800</name>
</gene>
<dbReference type="InterPro" id="IPR018181">
    <property type="entry name" value="Heat_shock_70_CS"/>
</dbReference>
<reference evidence="3" key="1">
    <citation type="submission" date="2023-04" db="EMBL/GenBank/DDBJ databases">
        <title>Phytophthora fragariaefolia NBRC 109709.</title>
        <authorList>
            <person name="Ichikawa N."/>
            <person name="Sato H."/>
            <person name="Tonouchi N."/>
        </authorList>
    </citation>
    <scope>NUCLEOTIDE SEQUENCE</scope>
    <source>
        <strain evidence="3">NBRC 109709</strain>
    </source>
</reference>
<organism evidence="3 4">
    <name type="scientific">Phytophthora fragariaefolia</name>
    <dbReference type="NCBI Taxonomy" id="1490495"/>
    <lineage>
        <taxon>Eukaryota</taxon>
        <taxon>Sar</taxon>
        <taxon>Stramenopiles</taxon>
        <taxon>Oomycota</taxon>
        <taxon>Peronosporomycetes</taxon>
        <taxon>Peronosporales</taxon>
        <taxon>Peronosporaceae</taxon>
        <taxon>Phytophthora</taxon>
    </lineage>
</organism>
<dbReference type="OrthoDB" id="2401965at2759"/>
<keyword evidence="4" id="KW-1185">Reference proteome</keyword>
<dbReference type="Gene3D" id="3.30.420.40">
    <property type="match status" value="1"/>
</dbReference>
<dbReference type="InterPro" id="IPR043129">
    <property type="entry name" value="ATPase_NBD"/>
</dbReference>
<dbReference type="AlphaFoldDB" id="A0A9W6Y011"/>
<dbReference type="FunFam" id="3.90.640.10:FF:000003">
    <property type="entry name" value="Molecular chaperone DnaK"/>
    <property type="match status" value="1"/>
</dbReference>
<keyword evidence="1" id="KW-0547">Nucleotide-binding</keyword>
<dbReference type="PANTHER" id="PTHR19375">
    <property type="entry name" value="HEAT SHOCK PROTEIN 70KDA"/>
    <property type="match status" value="1"/>
</dbReference>
<dbReference type="SUPFAM" id="SSF53067">
    <property type="entry name" value="Actin-like ATPase domain"/>
    <property type="match status" value="1"/>
</dbReference>
<dbReference type="Pfam" id="PF00012">
    <property type="entry name" value="HSP70"/>
    <property type="match status" value="1"/>
</dbReference>
<dbReference type="PROSITE" id="PS00329">
    <property type="entry name" value="HSP70_2"/>
    <property type="match status" value="1"/>
</dbReference>
<dbReference type="GO" id="GO:0140662">
    <property type="term" value="F:ATP-dependent protein folding chaperone"/>
    <property type="evidence" value="ECO:0007669"/>
    <property type="project" value="InterPro"/>
</dbReference>
<dbReference type="GO" id="GO:0005524">
    <property type="term" value="F:ATP binding"/>
    <property type="evidence" value="ECO:0007669"/>
    <property type="project" value="UniProtKB-KW"/>
</dbReference>
<evidence type="ECO:0000313" key="3">
    <source>
        <dbReference type="EMBL" id="GMF51523.1"/>
    </source>
</evidence>
<name>A0A9W6Y011_9STRA</name>
<dbReference type="Proteomes" id="UP001165121">
    <property type="component" value="Unassembled WGS sequence"/>
</dbReference>
<evidence type="ECO:0000256" key="1">
    <source>
        <dbReference type="ARBA" id="ARBA00022741"/>
    </source>
</evidence>
<evidence type="ECO:0000313" key="4">
    <source>
        <dbReference type="Proteomes" id="UP001165121"/>
    </source>
</evidence>
<comment type="caution">
    <text evidence="3">The sequence shown here is derived from an EMBL/GenBank/DDBJ whole genome shotgun (WGS) entry which is preliminary data.</text>
</comment>
<dbReference type="InterPro" id="IPR013126">
    <property type="entry name" value="Hsp_70_fam"/>
</dbReference>